<dbReference type="PANTHER" id="PTHR15642:SF3">
    <property type="entry name" value="CYTOCHROME C OXIDASE ASSEMBLY FACTOR 3 HOMOLOG, MITOCHONDRIAL"/>
    <property type="match status" value="1"/>
</dbReference>
<keyword evidence="12" id="KW-1185">Reference proteome</keyword>
<keyword evidence="9" id="KW-0999">Mitochondrion inner membrane</keyword>
<reference evidence="11" key="1">
    <citation type="journal article" date="2020" name="Stud. Mycol.">
        <title>101 Dothideomycetes genomes: a test case for predicting lifestyles and emergence of pathogens.</title>
        <authorList>
            <person name="Haridas S."/>
            <person name="Albert R."/>
            <person name="Binder M."/>
            <person name="Bloem J."/>
            <person name="Labutti K."/>
            <person name="Salamov A."/>
            <person name="Andreopoulos B."/>
            <person name="Baker S."/>
            <person name="Barry K."/>
            <person name="Bills G."/>
            <person name="Bluhm B."/>
            <person name="Cannon C."/>
            <person name="Castanera R."/>
            <person name="Culley D."/>
            <person name="Daum C."/>
            <person name="Ezra D."/>
            <person name="Gonzalez J."/>
            <person name="Henrissat B."/>
            <person name="Kuo A."/>
            <person name="Liang C."/>
            <person name="Lipzen A."/>
            <person name="Lutzoni F."/>
            <person name="Magnuson J."/>
            <person name="Mondo S."/>
            <person name="Nolan M."/>
            <person name="Ohm R."/>
            <person name="Pangilinan J."/>
            <person name="Park H.-J."/>
            <person name="Ramirez L."/>
            <person name="Alfaro M."/>
            <person name="Sun H."/>
            <person name="Tritt A."/>
            <person name="Yoshinaga Y."/>
            <person name="Zwiers L.-H."/>
            <person name="Turgeon B."/>
            <person name="Goodwin S."/>
            <person name="Spatafora J."/>
            <person name="Crous P."/>
            <person name="Grigoriev I."/>
        </authorList>
    </citation>
    <scope>NUCLEOTIDE SEQUENCE</scope>
    <source>
        <strain evidence="11">CBS 115976</strain>
    </source>
</reference>
<organism evidence="11 12">
    <name type="scientific">Microthyrium microscopicum</name>
    <dbReference type="NCBI Taxonomy" id="703497"/>
    <lineage>
        <taxon>Eukaryota</taxon>
        <taxon>Fungi</taxon>
        <taxon>Dikarya</taxon>
        <taxon>Ascomycota</taxon>
        <taxon>Pezizomycotina</taxon>
        <taxon>Dothideomycetes</taxon>
        <taxon>Dothideomycetes incertae sedis</taxon>
        <taxon>Microthyriales</taxon>
        <taxon>Microthyriaceae</taxon>
        <taxon>Microthyrium</taxon>
    </lineage>
</organism>
<sequence length="71" mass="8025">MPYGSIRPSSYYDRTFRQGASLIRARRPYLFKNALVGVSIVGFTMAAYVYTLKAIGTDEFEDVVPAQRREG</sequence>
<name>A0A6A6UQW3_9PEZI</name>
<dbReference type="AlphaFoldDB" id="A0A6A6UQW3"/>
<keyword evidence="7 9" id="KW-0496">Mitochondrion</keyword>
<evidence type="ECO:0000259" key="10">
    <source>
        <dbReference type="Pfam" id="PF09813"/>
    </source>
</evidence>
<evidence type="ECO:0000256" key="9">
    <source>
        <dbReference type="RuleBase" id="RU367056"/>
    </source>
</evidence>
<proteinExistence type="inferred from homology"/>
<evidence type="ECO:0000256" key="6">
    <source>
        <dbReference type="ARBA" id="ARBA00022989"/>
    </source>
</evidence>
<evidence type="ECO:0000313" key="11">
    <source>
        <dbReference type="EMBL" id="KAF2674675.1"/>
    </source>
</evidence>
<evidence type="ECO:0000256" key="4">
    <source>
        <dbReference type="ARBA" id="ARBA00011351"/>
    </source>
</evidence>
<evidence type="ECO:0000256" key="1">
    <source>
        <dbReference type="ARBA" id="ARBA00003064"/>
    </source>
</evidence>
<dbReference type="PANTHER" id="PTHR15642">
    <property type="entry name" value="CYTOCHROME C OXIDASE ASSEMBLY FACTOR 3, MITOCHONDRIAL"/>
    <property type="match status" value="1"/>
</dbReference>
<evidence type="ECO:0000256" key="8">
    <source>
        <dbReference type="ARBA" id="ARBA00023136"/>
    </source>
</evidence>
<dbReference type="InterPro" id="IPR041752">
    <property type="entry name" value="Coa3"/>
</dbReference>
<comment type="function">
    <text evidence="1 9">Required for assembly of cytochrome c oxidase (complex IV).</text>
</comment>
<evidence type="ECO:0000256" key="2">
    <source>
        <dbReference type="ARBA" id="ARBA00004304"/>
    </source>
</evidence>
<feature type="transmembrane region" description="Helical" evidence="9">
    <location>
        <begin position="30"/>
        <end position="50"/>
    </location>
</feature>
<feature type="domain" description="Cytochrome c oxidase assembly factor 3 mitochondrial coiled-coil" evidence="10">
    <location>
        <begin position="22"/>
        <end position="62"/>
    </location>
</feature>
<evidence type="ECO:0000313" key="12">
    <source>
        <dbReference type="Proteomes" id="UP000799302"/>
    </source>
</evidence>
<evidence type="ECO:0000256" key="3">
    <source>
        <dbReference type="ARBA" id="ARBA00007035"/>
    </source>
</evidence>
<comment type="subunit">
    <text evidence="4 9">Component of 250-400 kDa complexes called cytochrome oxidase assembly intermediates or COA complexes.</text>
</comment>
<dbReference type="InterPro" id="IPR018628">
    <property type="entry name" value="Coa3_CC"/>
</dbReference>
<evidence type="ECO:0000256" key="7">
    <source>
        <dbReference type="ARBA" id="ARBA00023128"/>
    </source>
</evidence>
<gene>
    <name evidence="11" type="ORF">BT63DRAFT_449664</name>
</gene>
<comment type="subcellular location">
    <subcellularLocation>
        <location evidence="2">Mitochondrion membrane</location>
        <topology evidence="2">Single-pass membrane protein</topology>
    </subcellularLocation>
</comment>
<keyword evidence="6 9" id="KW-1133">Transmembrane helix</keyword>
<dbReference type="GO" id="GO:0033617">
    <property type="term" value="P:mitochondrial respiratory chain complex IV assembly"/>
    <property type="evidence" value="ECO:0007669"/>
    <property type="project" value="UniProtKB-UniRule"/>
</dbReference>
<keyword evidence="8 9" id="KW-0472">Membrane</keyword>
<dbReference type="OrthoDB" id="10018333at2759"/>
<dbReference type="EMBL" id="MU004230">
    <property type="protein sequence ID" value="KAF2674675.1"/>
    <property type="molecule type" value="Genomic_DNA"/>
</dbReference>
<dbReference type="Proteomes" id="UP000799302">
    <property type="component" value="Unassembled WGS sequence"/>
</dbReference>
<dbReference type="Pfam" id="PF09813">
    <property type="entry name" value="Coa3_cc"/>
    <property type="match status" value="1"/>
</dbReference>
<comment type="similarity">
    <text evidence="3 9">Belongs to the COA3 family.</text>
</comment>
<protein>
    <recommendedName>
        <fullName evidence="9">Cytochrome c oxidase assembly factor 3</fullName>
    </recommendedName>
</protein>
<dbReference type="GO" id="GO:0005743">
    <property type="term" value="C:mitochondrial inner membrane"/>
    <property type="evidence" value="ECO:0007669"/>
    <property type="project" value="UniProtKB-UniRule"/>
</dbReference>
<accession>A0A6A6UQW3</accession>
<keyword evidence="5 9" id="KW-0812">Transmembrane</keyword>
<evidence type="ECO:0000256" key="5">
    <source>
        <dbReference type="ARBA" id="ARBA00022692"/>
    </source>
</evidence>